<dbReference type="Proteomes" id="UP000694387">
    <property type="component" value="Chromosome 26"/>
</dbReference>
<evidence type="ECO:0000256" key="6">
    <source>
        <dbReference type="ARBA" id="ARBA00022771"/>
    </source>
</evidence>
<evidence type="ECO:0000313" key="17">
    <source>
        <dbReference type="Proteomes" id="UP000694387"/>
    </source>
</evidence>
<evidence type="ECO:0000256" key="4">
    <source>
        <dbReference type="ARBA" id="ARBA00022723"/>
    </source>
</evidence>
<dbReference type="PANTHER" id="PTHR24384:SF242">
    <property type="entry name" value="ZINC FINGER PROTEIN 628"/>
    <property type="match status" value="1"/>
</dbReference>
<dbReference type="SUPFAM" id="SSF109640">
    <property type="entry name" value="KRAB domain (Kruppel-associated box)"/>
    <property type="match status" value="1"/>
</dbReference>
<keyword evidence="10" id="KW-0804">Transcription</keyword>
<name>A0A9L0K0H4_EQUAS</name>
<dbReference type="GO" id="GO:0005634">
    <property type="term" value="C:nucleus"/>
    <property type="evidence" value="ECO:0007669"/>
    <property type="project" value="UniProtKB-SubCell"/>
</dbReference>
<feature type="domain" description="C2H2-type" evidence="14">
    <location>
        <begin position="722"/>
        <end position="749"/>
    </location>
</feature>
<dbReference type="Gene3D" id="6.10.140.140">
    <property type="match status" value="1"/>
</dbReference>
<sequence length="855" mass="98449">MIKVQEPVTFEDVAVAFTEEELGLLDATQRQLYRDVMLENFRNLLSVGNQPFKPELIFQLEREEKLSMMETETWRDGCSGTKNEHHMESIREVGLSCPSPKELSSWQNWQQGAGGLMRCQDSMNNFQGNISQVPKQGDSACQVWAEIPIQIPEDENYVLTHAEDGSTYITNQDFPSWRAQHSWRKTYLTESCNYQCRCQQISRKNNFCKCDSVSWMSHHNDNLRLHRTEKNYSCHDCGEDIMKVSLRNQDFLQTGQKPYPPNEYRESFSDDASSEIQQQFPSEGKPHTYSPRGKGCSYSSVLRIHQSVPRGDGCVSESSHLQSHRRVHTEEKPCKCEYGEDFSQCSPLDTYELHTGETSYRRTIYEKAFSHSLDLNSIFRVRTGGEPHEYEENGTVFNESSCLQVHQRMHAEEKLYTGVECEKGFICASNLNLQHRVHMEEIPYNSEECGNGFSLASRLQDLQIVHTREEPYKYYVCGNKFSQNAYLQGHQKIHLAEKPYKEFRNGFNWSSKLKDHQRVHGGEKPYKCNACGKGFSHRSVLTVHQRVHTGEKPYKCEECDKGFSRSSYLQAHQRVHTGEKPYKCEECGKGFSRNSYLQGHQRVHTGEKPYKCEECGKGFSRSSHLQGHQRVHTGEKPFKCEECGKGFSWSFNLQIHQRVHTGEKPYKCGECGKGFSKASTLLAHQRVHTGEKPYQCDECGKSFSQRSYLQSHQSVHTGERPYICEVCGKGFSQRAYLQGHQRVHTRVKPYKCEMCGKGFSQSSRLEAHRRVHTGGKPYKCEVCGKGFSQRSNLQAHQRVHTGEKPYKCDACGKGFRWSSGLLIHQRVHSDAKFYKSEEDGKGYPSSENPYRHEVL</sequence>
<evidence type="ECO:0000256" key="11">
    <source>
        <dbReference type="ARBA" id="ARBA00023242"/>
    </source>
</evidence>
<accession>A0A9L0K0H4</accession>
<dbReference type="FunFam" id="3.30.160.60:FF:002343">
    <property type="entry name" value="Zinc finger protein 33A"/>
    <property type="match status" value="2"/>
</dbReference>
<feature type="domain" description="C2H2-type" evidence="14">
    <location>
        <begin position="582"/>
        <end position="609"/>
    </location>
</feature>
<feature type="domain" description="C2H2-type" evidence="14">
    <location>
        <begin position="507"/>
        <end position="525"/>
    </location>
</feature>
<feature type="region of interest" description="Disordered" evidence="13">
    <location>
        <begin position="834"/>
        <end position="855"/>
    </location>
</feature>
<feature type="domain" description="C2H2-type" evidence="14">
    <location>
        <begin position="554"/>
        <end position="581"/>
    </location>
</feature>
<dbReference type="GO" id="GO:0000981">
    <property type="term" value="F:DNA-binding transcription factor activity, RNA polymerase II-specific"/>
    <property type="evidence" value="ECO:0007669"/>
    <property type="project" value="TreeGrafter"/>
</dbReference>
<feature type="domain" description="C2H2-type" evidence="14">
    <location>
        <begin position="778"/>
        <end position="805"/>
    </location>
</feature>
<comment type="similarity">
    <text evidence="3">Belongs to the krueppel C2H2-type zinc-finger protein family.</text>
</comment>
<evidence type="ECO:0000256" key="12">
    <source>
        <dbReference type="PROSITE-ProRule" id="PRU00042"/>
    </source>
</evidence>
<dbReference type="FunFam" id="3.30.160.60:FF:000671">
    <property type="entry name" value="Zinc finger protein 26"/>
    <property type="match status" value="1"/>
</dbReference>
<dbReference type="GeneTree" id="ENSGT00940000162215"/>
<evidence type="ECO:0000256" key="7">
    <source>
        <dbReference type="ARBA" id="ARBA00022833"/>
    </source>
</evidence>
<keyword evidence="6 12" id="KW-0863">Zinc-finger</keyword>
<feature type="domain" description="C2H2-type" evidence="14">
    <location>
        <begin position="806"/>
        <end position="833"/>
    </location>
</feature>
<feature type="domain" description="KRAB" evidence="15">
    <location>
        <begin position="8"/>
        <end position="79"/>
    </location>
</feature>
<proteinExistence type="inferred from homology"/>
<evidence type="ECO:0000256" key="5">
    <source>
        <dbReference type="ARBA" id="ARBA00022737"/>
    </source>
</evidence>
<evidence type="ECO:0000256" key="8">
    <source>
        <dbReference type="ARBA" id="ARBA00023015"/>
    </source>
</evidence>
<dbReference type="SUPFAM" id="SSF57667">
    <property type="entry name" value="beta-beta-alpha zinc fingers"/>
    <property type="match status" value="9"/>
</dbReference>
<dbReference type="InterPro" id="IPR050752">
    <property type="entry name" value="C2H2-ZF_domain"/>
</dbReference>
<evidence type="ECO:0000259" key="14">
    <source>
        <dbReference type="PROSITE" id="PS50157"/>
    </source>
</evidence>
<gene>
    <name evidence="16" type="primary">ZNF112</name>
</gene>
<dbReference type="Pfam" id="PF00096">
    <property type="entry name" value="zf-C2H2"/>
    <property type="match status" value="10"/>
</dbReference>
<evidence type="ECO:0000256" key="3">
    <source>
        <dbReference type="ARBA" id="ARBA00006991"/>
    </source>
</evidence>
<dbReference type="Gene3D" id="3.30.160.60">
    <property type="entry name" value="Classic Zinc Finger"/>
    <property type="match status" value="16"/>
</dbReference>
<evidence type="ECO:0000256" key="9">
    <source>
        <dbReference type="ARBA" id="ARBA00023125"/>
    </source>
</evidence>
<dbReference type="FunFam" id="3.30.160.60:FF:000663">
    <property type="entry name" value="Zinc finger protein 45"/>
    <property type="match status" value="4"/>
</dbReference>
<dbReference type="InterPro" id="IPR001909">
    <property type="entry name" value="KRAB"/>
</dbReference>
<keyword evidence="8" id="KW-0805">Transcription regulation</keyword>
<reference evidence="16 17" key="1">
    <citation type="journal article" date="2020" name="Nat. Commun.">
        <title>Donkey genomes provide new insights into domestication and selection for coat color.</title>
        <authorList>
            <person name="Wang"/>
            <person name="C."/>
            <person name="Li"/>
            <person name="H."/>
            <person name="Guo"/>
            <person name="Y."/>
            <person name="Huang"/>
            <person name="J."/>
            <person name="Sun"/>
            <person name="Y."/>
            <person name="Min"/>
            <person name="J."/>
            <person name="Wang"/>
            <person name="J."/>
            <person name="Fang"/>
            <person name="X."/>
            <person name="Zhao"/>
            <person name="Z."/>
            <person name="Wang"/>
            <person name="S."/>
            <person name="Zhang"/>
            <person name="Y."/>
            <person name="Liu"/>
            <person name="Q."/>
            <person name="Jiang"/>
            <person name="Q."/>
            <person name="Wang"/>
            <person name="X."/>
            <person name="Guo"/>
            <person name="Y."/>
            <person name="Yang"/>
            <person name="C."/>
            <person name="Wang"/>
            <person name="Y."/>
            <person name="Tian"/>
            <person name="F."/>
            <person name="Zhuang"/>
            <person name="G."/>
            <person name="Fan"/>
            <person name="Y."/>
            <person name="Gao"/>
            <person name="Q."/>
            <person name="Li"/>
            <person name="Y."/>
            <person name="Ju"/>
            <person name="Z."/>
            <person name="Li"/>
            <person name="J."/>
            <person name="Li"/>
            <person name="R."/>
            <person name="Hou"/>
            <person name="M."/>
            <person name="Yang"/>
            <person name="G."/>
            <person name="Liu"/>
            <person name="G."/>
            <person name="Liu"/>
            <person name="W."/>
            <person name="Guo"/>
            <person name="J."/>
            <person name="Pan"/>
            <person name="S."/>
            <person name="Fan"/>
            <person name="G."/>
            <person name="Zhang"/>
            <person name="W."/>
            <person name="Zhang"/>
            <person name="R."/>
            <person name="Yu"/>
            <person name="J."/>
            <person name="Zhang"/>
            <person name="X."/>
            <person name="Yin"/>
            <person name="Q."/>
            <person name="Ji"/>
            <person name="C."/>
            <person name="Jin"/>
            <person name="Y."/>
            <person name="Yue"/>
            <person name="G."/>
            <person name="Liu"/>
            <person name="M."/>
            <person name="Xu"/>
            <person name="J."/>
            <person name="Liu"/>
            <person name="S."/>
            <person name="Jordana"/>
            <person name="J."/>
            <person name="Noce"/>
            <person name="A."/>
            <person name="Amills"/>
            <person name="M."/>
            <person name="Wu"/>
            <person name="D.D."/>
            <person name="Li"/>
            <person name="S."/>
            <person name="Zhou"/>
            <person name="X. and Zhong"/>
            <person name="J."/>
        </authorList>
    </citation>
    <scope>NUCLEOTIDE SEQUENCE [LARGE SCALE GENOMIC DNA]</scope>
</reference>
<feature type="domain" description="C2H2-type" evidence="14">
    <location>
        <begin position="472"/>
        <end position="499"/>
    </location>
</feature>
<dbReference type="SMART" id="SM00355">
    <property type="entry name" value="ZnF_C2H2"/>
    <property type="match status" value="12"/>
</dbReference>
<dbReference type="CDD" id="cd07765">
    <property type="entry name" value="KRAB_A-box"/>
    <property type="match status" value="1"/>
</dbReference>
<reference evidence="16" key="3">
    <citation type="submission" date="2025-09" db="UniProtKB">
        <authorList>
            <consortium name="Ensembl"/>
        </authorList>
    </citation>
    <scope>IDENTIFICATION</scope>
</reference>
<keyword evidence="4" id="KW-0479">Metal-binding</keyword>
<dbReference type="GO" id="GO:0000978">
    <property type="term" value="F:RNA polymerase II cis-regulatory region sequence-specific DNA binding"/>
    <property type="evidence" value="ECO:0007669"/>
    <property type="project" value="TreeGrafter"/>
</dbReference>
<evidence type="ECO:0000259" key="15">
    <source>
        <dbReference type="PROSITE" id="PS50805"/>
    </source>
</evidence>
<feature type="domain" description="C2H2-type" evidence="14">
    <location>
        <begin position="750"/>
        <end position="777"/>
    </location>
</feature>
<dbReference type="InterPro" id="IPR036051">
    <property type="entry name" value="KRAB_dom_sf"/>
</dbReference>
<dbReference type="Ensembl" id="ENSEAST00005071731.1">
    <property type="protein sequence ID" value="ENSEASP00005059011.1"/>
    <property type="gene ID" value="ENSEASG00005013640.2"/>
</dbReference>
<feature type="domain" description="C2H2-type" evidence="14">
    <location>
        <begin position="638"/>
        <end position="665"/>
    </location>
</feature>
<keyword evidence="17" id="KW-1185">Reference proteome</keyword>
<dbReference type="InterPro" id="IPR036236">
    <property type="entry name" value="Znf_C2H2_sf"/>
</dbReference>
<evidence type="ECO:0000313" key="16">
    <source>
        <dbReference type="Ensembl" id="ENSEASP00005059011.1"/>
    </source>
</evidence>
<evidence type="ECO:0000256" key="10">
    <source>
        <dbReference type="ARBA" id="ARBA00023163"/>
    </source>
</evidence>
<dbReference type="PROSITE" id="PS50157">
    <property type="entry name" value="ZINC_FINGER_C2H2_2"/>
    <property type="match status" value="14"/>
</dbReference>
<dbReference type="InterPro" id="IPR013087">
    <property type="entry name" value="Znf_C2H2_type"/>
</dbReference>
<feature type="domain" description="C2H2-type" evidence="14">
    <location>
        <begin position="666"/>
        <end position="693"/>
    </location>
</feature>
<evidence type="ECO:0000256" key="2">
    <source>
        <dbReference type="ARBA" id="ARBA00004123"/>
    </source>
</evidence>
<dbReference type="AlphaFoldDB" id="A0A9L0K0H4"/>
<dbReference type="PANTHER" id="PTHR24384">
    <property type="entry name" value="FINGER PUTATIVE TRANSCRIPTION FACTOR FAMILY-RELATED"/>
    <property type="match status" value="1"/>
</dbReference>
<feature type="domain" description="C2H2-type" evidence="14">
    <location>
        <begin position="444"/>
        <end position="471"/>
    </location>
</feature>
<comment type="function">
    <text evidence="1">May be involved in transcriptional regulation.</text>
</comment>
<dbReference type="SMART" id="SM00349">
    <property type="entry name" value="KRAB"/>
    <property type="match status" value="1"/>
</dbReference>
<reference evidence="16" key="2">
    <citation type="submission" date="2025-08" db="UniProtKB">
        <authorList>
            <consortium name="Ensembl"/>
        </authorList>
    </citation>
    <scope>IDENTIFICATION</scope>
</reference>
<keyword evidence="5" id="KW-0677">Repeat</keyword>
<organism evidence="16 17">
    <name type="scientific">Equus asinus</name>
    <name type="common">Donkey</name>
    <name type="synonym">Equus africanus asinus</name>
    <dbReference type="NCBI Taxonomy" id="9793"/>
    <lineage>
        <taxon>Eukaryota</taxon>
        <taxon>Metazoa</taxon>
        <taxon>Chordata</taxon>
        <taxon>Craniata</taxon>
        <taxon>Vertebrata</taxon>
        <taxon>Euteleostomi</taxon>
        <taxon>Mammalia</taxon>
        <taxon>Eutheria</taxon>
        <taxon>Laurasiatheria</taxon>
        <taxon>Perissodactyla</taxon>
        <taxon>Equidae</taxon>
        <taxon>Equus</taxon>
    </lineage>
</organism>
<dbReference type="GO" id="GO:0008270">
    <property type="term" value="F:zinc ion binding"/>
    <property type="evidence" value="ECO:0007669"/>
    <property type="project" value="UniProtKB-KW"/>
</dbReference>
<dbReference type="PROSITE" id="PS50805">
    <property type="entry name" value="KRAB"/>
    <property type="match status" value="1"/>
</dbReference>
<feature type="domain" description="C2H2-type" evidence="14">
    <location>
        <begin position="694"/>
        <end position="721"/>
    </location>
</feature>
<evidence type="ECO:0000256" key="1">
    <source>
        <dbReference type="ARBA" id="ARBA00003767"/>
    </source>
</evidence>
<evidence type="ECO:0000256" key="13">
    <source>
        <dbReference type="SAM" id="MobiDB-lite"/>
    </source>
</evidence>
<feature type="domain" description="C2H2-type" evidence="14">
    <location>
        <begin position="610"/>
        <end position="637"/>
    </location>
</feature>
<comment type="subcellular location">
    <subcellularLocation>
        <location evidence="2">Nucleus</location>
    </subcellularLocation>
</comment>
<keyword evidence="9" id="KW-0238">DNA-binding</keyword>
<protein>
    <submittedName>
        <fullName evidence="16">Zinc finger protein 112</fullName>
    </submittedName>
</protein>
<dbReference type="FunFam" id="3.30.160.60:FF:000274">
    <property type="entry name" value="zinc finger protein 16"/>
    <property type="match status" value="2"/>
</dbReference>
<dbReference type="Pfam" id="PF01352">
    <property type="entry name" value="KRAB"/>
    <property type="match status" value="1"/>
</dbReference>
<dbReference type="FunFam" id="3.30.160.60:FF:002357">
    <property type="entry name" value="Zinc finger protein 782"/>
    <property type="match status" value="2"/>
</dbReference>
<keyword evidence="11" id="KW-0539">Nucleus</keyword>
<feature type="domain" description="C2H2-type" evidence="14">
    <location>
        <begin position="526"/>
        <end position="553"/>
    </location>
</feature>
<dbReference type="PROSITE" id="PS00028">
    <property type="entry name" value="ZINC_FINGER_C2H2_1"/>
    <property type="match status" value="11"/>
</dbReference>
<keyword evidence="7" id="KW-0862">Zinc</keyword>